<evidence type="ECO:0000256" key="1">
    <source>
        <dbReference type="SAM" id="MobiDB-lite"/>
    </source>
</evidence>
<protein>
    <submittedName>
        <fullName evidence="2">Uncharacterized protein</fullName>
    </submittedName>
</protein>
<dbReference type="EMBL" id="JAAMPI010000229">
    <property type="protein sequence ID" value="KAF4633825.1"/>
    <property type="molecule type" value="Genomic_DNA"/>
</dbReference>
<organism evidence="2 3">
    <name type="scientific">Cudoniella acicularis</name>
    <dbReference type="NCBI Taxonomy" id="354080"/>
    <lineage>
        <taxon>Eukaryota</taxon>
        <taxon>Fungi</taxon>
        <taxon>Dikarya</taxon>
        <taxon>Ascomycota</taxon>
        <taxon>Pezizomycotina</taxon>
        <taxon>Leotiomycetes</taxon>
        <taxon>Helotiales</taxon>
        <taxon>Tricladiaceae</taxon>
        <taxon>Cudoniella</taxon>
    </lineage>
</organism>
<dbReference type="AlphaFoldDB" id="A0A8H4W6V0"/>
<evidence type="ECO:0000313" key="3">
    <source>
        <dbReference type="Proteomes" id="UP000566819"/>
    </source>
</evidence>
<reference evidence="2 3" key="1">
    <citation type="submission" date="2020-03" db="EMBL/GenBank/DDBJ databases">
        <title>Draft Genome Sequence of Cudoniella acicularis.</title>
        <authorList>
            <person name="Buettner E."/>
            <person name="Kellner H."/>
        </authorList>
    </citation>
    <scope>NUCLEOTIDE SEQUENCE [LARGE SCALE GENOMIC DNA]</scope>
    <source>
        <strain evidence="2 3">DSM 108380</strain>
    </source>
</reference>
<proteinExistence type="predicted"/>
<keyword evidence="3" id="KW-1185">Reference proteome</keyword>
<evidence type="ECO:0000313" key="2">
    <source>
        <dbReference type="EMBL" id="KAF4633825.1"/>
    </source>
</evidence>
<dbReference type="Proteomes" id="UP000566819">
    <property type="component" value="Unassembled WGS sequence"/>
</dbReference>
<comment type="caution">
    <text evidence="2">The sequence shown here is derived from an EMBL/GenBank/DDBJ whole genome shotgun (WGS) entry which is preliminary data.</text>
</comment>
<accession>A0A8H4W6V0</accession>
<gene>
    <name evidence="2" type="ORF">G7Y89_g4285</name>
</gene>
<name>A0A8H4W6V0_9HELO</name>
<sequence>MKTKRDTTCGASQRHLHGISPRIESLPNSPHEENSSWLAMICRAVQRRTLVHVSNTSLGTHRETKETRGVISLKLLQDFLPRRERSESTPAEELMGTWLGKTTAISASILSAFKRPLAPRVQQQQLCILYGHGNPASHPTAVADGKGFNVTNTSGGEARGWDVLHQGVFSGQDARSRGLQCMLVVASGQTALYCPFSHKLQGSPLYIIWAMALQQVPAGLEVWATTNGTRRLPTADAAIGHLTGLPALQIHTQLVPCSEKLVCALSEPSDST</sequence>
<feature type="region of interest" description="Disordered" evidence="1">
    <location>
        <begin position="1"/>
        <end position="30"/>
    </location>
</feature>